<dbReference type="Gene3D" id="3.90.280.10">
    <property type="entry name" value="PEBP-like"/>
    <property type="match status" value="1"/>
</dbReference>
<dbReference type="PANTHER" id="PTHR30289:SF1">
    <property type="entry name" value="PEBP (PHOSPHATIDYLETHANOLAMINE-BINDING PROTEIN) FAMILY PROTEIN"/>
    <property type="match status" value="1"/>
</dbReference>
<dbReference type="InterPro" id="IPR036610">
    <property type="entry name" value="PEBP-like_sf"/>
</dbReference>
<accession>A0A1J5RB72</accession>
<dbReference type="EMBL" id="MLJW01000333">
    <property type="protein sequence ID" value="OIQ89364.1"/>
    <property type="molecule type" value="Genomic_DNA"/>
</dbReference>
<organism evidence="1">
    <name type="scientific">mine drainage metagenome</name>
    <dbReference type="NCBI Taxonomy" id="410659"/>
    <lineage>
        <taxon>unclassified sequences</taxon>
        <taxon>metagenomes</taxon>
        <taxon>ecological metagenomes</taxon>
    </lineage>
</organism>
<comment type="caution">
    <text evidence="1">The sequence shown here is derived from an EMBL/GenBank/DDBJ whole genome shotgun (WGS) entry which is preliminary data.</text>
</comment>
<dbReference type="Pfam" id="PF01161">
    <property type="entry name" value="PBP"/>
    <property type="match status" value="1"/>
</dbReference>
<gene>
    <name evidence="1" type="ORF">GALL_287400</name>
</gene>
<protein>
    <submittedName>
        <fullName evidence="1">Putative kinase inhibitor protein</fullName>
    </submittedName>
</protein>
<sequence>MKQWIIPALALALLPQAAQALTLTSPSLRAGGRLPAAQVLNGFGCLGENRSPALAWSDVPAGTQSFAVTLFDPDAPTGSGWWHWLLFDLPAGTRGLAAGAAAGGLPVGARQGRNDFGDAGYGGACPPPGPAHRYIFTLYALDVGHLAVGPGASGAMVAYQLRAHSLGTARLSLRYGR</sequence>
<dbReference type="InterPro" id="IPR008914">
    <property type="entry name" value="PEBP"/>
</dbReference>
<dbReference type="PANTHER" id="PTHR30289">
    <property type="entry name" value="UNCHARACTERIZED PROTEIN YBCL-RELATED"/>
    <property type="match status" value="1"/>
</dbReference>
<proteinExistence type="predicted"/>
<name>A0A1J5RB72_9ZZZZ</name>
<dbReference type="CDD" id="cd00865">
    <property type="entry name" value="PEBP_bact_arch"/>
    <property type="match status" value="1"/>
</dbReference>
<dbReference type="InterPro" id="IPR005247">
    <property type="entry name" value="YbhB_YbcL/LppC-like"/>
</dbReference>
<reference evidence="1" key="1">
    <citation type="submission" date="2016-10" db="EMBL/GenBank/DDBJ databases">
        <title>Sequence of Gallionella enrichment culture.</title>
        <authorList>
            <person name="Poehlein A."/>
            <person name="Muehling M."/>
            <person name="Daniel R."/>
        </authorList>
    </citation>
    <scope>NUCLEOTIDE SEQUENCE</scope>
</reference>
<dbReference type="NCBIfam" id="TIGR00481">
    <property type="entry name" value="YbhB/YbcL family Raf kinase inhibitor-like protein"/>
    <property type="match status" value="1"/>
</dbReference>
<dbReference type="SUPFAM" id="SSF49777">
    <property type="entry name" value="PEBP-like"/>
    <property type="match status" value="1"/>
</dbReference>
<dbReference type="AlphaFoldDB" id="A0A1J5RB72"/>
<evidence type="ECO:0000313" key="1">
    <source>
        <dbReference type="EMBL" id="OIQ89364.1"/>
    </source>
</evidence>